<organism evidence="1 2">
    <name type="scientific">Paraburkholderia dinghuensis</name>
    <dbReference type="NCBI Taxonomy" id="2305225"/>
    <lineage>
        <taxon>Bacteria</taxon>
        <taxon>Pseudomonadati</taxon>
        <taxon>Pseudomonadota</taxon>
        <taxon>Betaproteobacteria</taxon>
        <taxon>Burkholderiales</taxon>
        <taxon>Burkholderiaceae</taxon>
        <taxon>Paraburkholderia</taxon>
    </lineage>
</organism>
<dbReference type="OrthoDB" id="9840627at2"/>
<dbReference type="EMBL" id="RQIS01000007">
    <property type="protein sequence ID" value="RQH06497.1"/>
    <property type="molecule type" value="Genomic_DNA"/>
</dbReference>
<dbReference type="RefSeq" id="WP_124151175.1">
    <property type="nucleotide sequence ID" value="NZ_RQIS01000007.1"/>
</dbReference>
<dbReference type="AlphaFoldDB" id="A0A3N6NDC6"/>
<evidence type="ECO:0000313" key="2">
    <source>
        <dbReference type="Proteomes" id="UP000272778"/>
    </source>
</evidence>
<proteinExistence type="predicted"/>
<name>A0A3N6NDC6_9BURK</name>
<gene>
    <name evidence="1" type="ORF">D1Y85_11490</name>
</gene>
<sequence>MALVGRFAPILHFGGIRCRASNSGARRTVAAGVRKSSPRGPGYRTMHHFQDDSRTPGHDFMKPLFFSAPGALLALMLAVGVPASAEALTHTPVSHRAATLDQNAPAFAVASVHAIAGTWNPREMMTRAAPEIMTPFVQQELPNAYARLNAKLGKLTTLSAPVSDNGPPLPGKDPMANPMPVTVPVPRDGMVQRYLFNAQFQAGAPARIEIVLRYREKWQIVGLHVDSPMLH</sequence>
<protein>
    <submittedName>
        <fullName evidence="1">Uncharacterized protein</fullName>
    </submittedName>
</protein>
<evidence type="ECO:0000313" key="1">
    <source>
        <dbReference type="EMBL" id="RQH06497.1"/>
    </source>
</evidence>
<reference evidence="1 2" key="1">
    <citation type="submission" date="2018-11" db="EMBL/GenBank/DDBJ databases">
        <title>Paraburkholderia sp. DHOA04, isolated from soil.</title>
        <authorList>
            <person name="Gao Z.-H."/>
            <person name="Qiu L.-H."/>
            <person name="Fu J.-C."/>
        </authorList>
    </citation>
    <scope>NUCLEOTIDE SEQUENCE [LARGE SCALE GENOMIC DNA]</scope>
    <source>
        <strain evidence="1 2">DHOA04</strain>
    </source>
</reference>
<dbReference type="Proteomes" id="UP000272778">
    <property type="component" value="Unassembled WGS sequence"/>
</dbReference>
<comment type="caution">
    <text evidence="1">The sequence shown here is derived from an EMBL/GenBank/DDBJ whole genome shotgun (WGS) entry which is preliminary data.</text>
</comment>
<accession>A0A3N6NDC6</accession>
<keyword evidence="2" id="KW-1185">Reference proteome</keyword>